<dbReference type="PANTHER" id="PTHR30600:SF4">
    <property type="entry name" value="CYTOCHROME C DOMAIN-CONTAINING PROTEIN"/>
    <property type="match status" value="1"/>
</dbReference>
<dbReference type="EMBL" id="FUZA01000016">
    <property type="protein sequence ID" value="SKC20145.1"/>
    <property type="molecule type" value="Genomic_DNA"/>
</dbReference>
<protein>
    <submittedName>
        <fullName evidence="6">CxxC motif-containing protein, DUF1111 family</fullName>
    </submittedName>
</protein>
<dbReference type="InterPro" id="IPR010538">
    <property type="entry name" value="DHOR"/>
</dbReference>
<keyword evidence="2 4" id="KW-0479">Metal-binding</keyword>
<dbReference type="PANTHER" id="PTHR30600">
    <property type="entry name" value="CYTOCHROME C PEROXIDASE-RELATED"/>
    <property type="match status" value="1"/>
</dbReference>
<dbReference type="InterPro" id="IPR009056">
    <property type="entry name" value="Cyt_c-like_dom"/>
</dbReference>
<dbReference type="AlphaFoldDB" id="A0A1T5HHJ8"/>
<organism evidence="6 7">
    <name type="scientific">Dyadobacter psychrophilus</name>
    <dbReference type="NCBI Taxonomy" id="651661"/>
    <lineage>
        <taxon>Bacteria</taxon>
        <taxon>Pseudomonadati</taxon>
        <taxon>Bacteroidota</taxon>
        <taxon>Cytophagia</taxon>
        <taxon>Cytophagales</taxon>
        <taxon>Spirosomataceae</taxon>
        <taxon>Dyadobacter</taxon>
    </lineage>
</organism>
<dbReference type="GO" id="GO:0009055">
    <property type="term" value="F:electron transfer activity"/>
    <property type="evidence" value="ECO:0007669"/>
    <property type="project" value="InterPro"/>
</dbReference>
<dbReference type="Proteomes" id="UP000190897">
    <property type="component" value="Unassembled WGS sequence"/>
</dbReference>
<feature type="domain" description="Cytochrome c" evidence="5">
    <location>
        <begin position="266"/>
        <end position="398"/>
    </location>
</feature>
<dbReference type="InterPro" id="IPR051395">
    <property type="entry name" value="Cytochrome_c_Peroxidase/MauG"/>
</dbReference>
<evidence type="ECO:0000256" key="1">
    <source>
        <dbReference type="ARBA" id="ARBA00022617"/>
    </source>
</evidence>
<dbReference type="InterPro" id="IPR036909">
    <property type="entry name" value="Cyt_c-like_dom_sf"/>
</dbReference>
<dbReference type="GO" id="GO:0004130">
    <property type="term" value="F:cytochrome-c peroxidase activity"/>
    <property type="evidence" value="ECO:0007669"/>
    <property type="project" value="TreeGrafter"/>
</dbReference>
<evidence type="ECO:0000256" key="3">
    <source>
        <dbReference type="ARBA" id="ARBA00023004"/>
    </source>
</evidence>
<evidence type="ECO:0000259" key="5">
    <source>
        <dbReference type="PROSITE" id="PS51007"/>
    </source>
</evidence>
<dbReference type="STRING" id="651661.SAMN05660293_05606"/>
<dbReference type="SUPFAM" id="SSF46626">
    <property type="entry name" value="Cytochrome c"/>
    <property type="match status" value="1"/>
</dbReference>
<dbReference type="GO" id="GO:0046872">
    <property type="term" value="F:metal ion binding"/>
    <property type="evidence" value="ECO:0007669"/>
    <property type="project" value="UniProtKB-KW"/>
</dbReference>
<dbReference type="Gene3D" id="1.10.760.10">
    <property type="entry name" value="Cytochrome c-like domain"/>
    <property type="match status" value="1"/>
</dbReference>
<accession>A0A1T5HHJ8</accession>
<dbReference type="GO" id="GO:0020037">
    <property type="term" value="F:heme binding"/>
    <property type="evidence" value="ECO:0007669"/>
    <property type="project" value="InterPro"/>
</dbReference>
<dbReference type="RefSeq" id="WP_082218023.1">
    <property type="nucleotide sequence ID" value="NZ_FUZA01000016.1"/>
</dbReference>
<dbReference type="OrthoDB" id="9805202at2"/>
<dbReference type="Pfam" id="PF06537">
    <property type="entry name" value="DHOR"/>
    <property type="match status" value="1"/>
</dbReference>
<evidence type="ECO:0000256" key="4">
    <source>
        <dbReference type="PROSITE-ProRule" id="PRU00433"/>
    </source>
</evidence>
<name>A0A1T5HHJ8_9BACT</name>
<evidence type="ECO:0000256" key="2">
    <source>
        <dbReference type="ARBA" id="ARBA00022723"/>
    </source>
</evidence>
<dbReference type="PROSITE" id="PS51007">
    <property type="entry name" value="CYTC"/>
    <property type="match status" value="2"/>
</dbReference>
<evidence type="ECO:0000313" key="7">
    <source>
        <dbReference type="Proteomes" id="UP000190897"/>
    </source>
</evidence>
<gene>
    <name evidence="6" type="ORF">SAMN05660293_05606</name>
</gene>
<keyword evidence="3 4" id="KW-0408">Iron</keyword>
<keyword evidence="7" id="KW-1185">Reference proteome</keyword>
<evidence type="ECO:0000313" key="6">
    <source>
        <dbReference type="EMBL" id="SKC20145.1"/>
    </source>
</evidence>
<proteinExistence type="predicted"/>
<keyword evidence="1 4" id="KW-0349">Heme</keyword>
<feature type="domain" description="Cytochrome c" evidence="5">
    <location>
        <begin position="52"/>
        <end position="165"/>
    </location>
</feature>
<sequence length="398" mass="43048">MNSRLLIFTILLEAILIISCERITPRVPADDQILDGPIEGLTSAEKTRFLAGDVAFNDEIFTSETGLGSVFVATSCGSCHAGDGKGTLFTTLTRFGQSDDTGNKFLHLGGPQLQNRAIPGYTPESIPAGATFSRFTPPANTGLGFIEMVTDADILAMADPSDADKDGISGVPNYGDLPSFLNPLPNAVPKNGRYIHRFGKKAAAYSLLHQTVNAYSQDIGISSSFAPFDVYSGLEIDPEISTLTINNVVFYLQTLKAPIQRDQNDPQVKQGKQTFIELGCESCHKQTLKTGPSQIFALSNKTFHAYTDLLLHEMGGGLDDGYTEGSAKTSEWRTPPLWGLGLSPNSQGGQYFLMHDGRARSIEQAIEMHGGEATGSKNRFKQLAQSEQADLIKFLKSL</sequence>
<reference evidence="7" key="1">
    <citation type="submission" date="2017-02" db="EMBL/GenBank/DDBJ databases">
        <authorList>
            <person name="Varghese N."/>
            <person name="Submissions S."/>
        </authorList>
    </citation>
    <scope>NUCLEOTIDE SEQUENCE [LARGE SCALE GENOMIC DNA]</scope>
    <source>
        <strain evidence="7">DSM 22270</strain>
    </source>
</reference>